<dbReference type="Proteomes" id="UP000424527">
    <property type="component" value="Unassembled WGS sequence"/>
</dbReference>
<proteinExistence type="predicted"/>
<reference evidence="2 3" key="1">
    <citation type="submission" date="2019-07" db="EMBL/GenBank/DDBJ databases">
        <title>Chromosome genome assembly for large yellow croaker.</title>
        <authorList>
            <person name="Xiao S."/>
        </authorList>
    </citation>
    <scope>NUCLEOTIDE SEQUENCE [LARGE SCALE GENOMIC DNA]</scope>
    <source>
        <strain evidence="2">JMULYC20181020</strain>
        <tissue evidence="2">Muscle</tissue>
    </source>
</reference>
<sequence length="183" mass="20476">MVVGTMKRRRKRRNWKQIQRKIERGRGEDSGRLRQRERERQPDREVVSVYQEHTALAASSLSVVVPSSSLLQHLPERHQAEQDPDPSTAPSQDQSPINCLLLQAQLSSSALPAPYLSVSTPNHSFFPAFFPIHFPLSIHSHSPPALSPFKVLSLSLLGLERGRSHSISPSVSQEPEIPARDAI</sequence>
<accession>A0A6G0HLP3</accession>
<feature type="compositionally biased region" description="Basic residues" evidence="1">
    <location>
        <begin position="1"/>
        <end position="19"/>
    </location>
</feature>
<evidence type="ECO:0000313" key="2">
    <source>
        <dbReference type="EMBL" id="KAE8280003.1"/>
    </source>
</evidence>
<name>A0A6G0HLP3_LARCR</name>
<evidence type="ECO:0000313" key="3">
    <source>
        <dbReference type="Proteomes" id="UP000424527"/>
    </source>
</evidence>
<organism evidence="2 3">
    <name type="scientific">Larimichthys crocea</name>
    <name type="common">Large yellow croaker</name>
    <name type="synonym">Pseudosciaena crocea</name>
    <dbReference type="NCBI Taxonomy" id="215358"/>
    <lineage>
        <taxon>Eukaryota</taxon>
        <taxon>Metazoa</taxon>
        <taxon>Chordata</taxon>
        <taxon>Craniata</taxon>
        <taxon>Vertebrata</taxon>
        <taxon>Euteleostomi</taxon>
        <taxon>Actinopterygii</taxon>
        <taxon>Neopterygii</taxon>
        <taxon>Teleostei</taxon>
        <taxon>Neoteleostei</taxon>
        <taxon>Acanthomorphata</taxon>
        <taxon>Eupercaria</taxon>
        <taxon>Sciaenidae</taxon>
        <taxon>Larimichthys</taxon>
    </lineage>
</organism>
<comment type="caution">
    <text evidence="2">The sequence shown here is derived from an EMBL/GenBank/DDBJ whole genome shotgun (WGS) entry which is preliminary data.</text>
</comment>
<evidence type="ECO:0000256" key="1">
    <source>
        <dbReference type="SAM" id="MobiDB-lite"/>
    </source>
</evidence>
<protein>
    <submittedName>
        <fullName evidence="2">Uncharacterized protein</fullName>
    </submittedName>
</protein>
<dbReference type="EMBL" id="REGW02000022">
    <property type="protein sequence ID" value="KAE8280003.1"/>
    <property type="molecule type" value="Genomic_DNA"/>
</dbReference>
<dbReference type="AlphaFoldDB" id="A0A6G0HLP3"/>
<gene>
    <name evidence="2" type="ORF">D5F01_LYC22138</name>
</gene>
<keyword evidence="3" id="KW-1185">Reference proteome</keyword>
<feature type="compositionally biased region" description="Basic and acidic residues" evidence="1">
    <location>
        <begin position="20"/>
        <end position="46"/>
    </location>
</feature>
<feature type="region of interest" description="Disordered" evidence="1">
    <location>
        <begin position="1"/>
        <end position="46"/>
    </location>
</feature>